<reference evidence="2" key="1">
    <citation type="submission" date="2020-02" db="EMBL/GenBank/DDBJ databases">
        <authorList>
            <person name="Meier V. D."/>
        </authorList>
    </citation>
    <scope>NUCLEOTIDE SEQUENCE</scope>
    <source>
        <strain evidence="2">AVDCRST_MAG12</strain>
    </source>
</reference>
<proteinExistence type="predicted"/>
<feature type="non-terminal residue" evidence="2">
    <location>
        <position position="37"/>
    </location>
</feature>
<feature type="compositionally biased region" description="Low complexity" evidence="1">
    <location>
        <begin position="1"/>
        <end position="27"/>
    </location>
</feature>
<sequence length="37" mass="4028">CGRWRSSAASASRSPTTWATPTRATSTRARRGLRAVH</sequence>
<dbReference type="AlphaFoldDB" id="A0A6J4RX95"/>
<feature type="non-terminal residue" evidence="2">
    <location>
        <position position="1"/>
    </location>
</feature>
<gene>
    <name evidence="2" type="ORF">AVDCRST_MAG12-1293</name>
</gene>
<dbReference type="EMBL" id="CADCVK010000203">
    <property type="protein sequence ID" value="CAA9477607.1"/>
    <property type="molecule type" value="Genomic_DNA"/>
</dbReference>
<feature type="compositionally biased region" description="Basic residues" evidence="1">
    <location>
        <begin position="28"/>
        <end position="37"/>
    </location>
</feature>
<accession>A0A6J4RX95</accession>
<evidence type="ECO:0000313" key="2">
    <source>
        <dbReference type="EMBL" id="CAA9477607.1"/>
    </source>
</evidence>
<evidence type="ECO:0000256" key="1">
    <source>
        <dbReference type="SAM" id="MobiDB-lite"/>
    </source>
</evidence>
<protein>
    <submittedName>
        <fullName evidence="2">Uncharacterized protein</fullName>
    </submittedName>
</protein>
<organism evidence="2">
    <name type="scientific">uncultured Rubrobacteraceae bacterium</name>
    <dbReference type="NCBI Taxonomy" id="349277"/>
    <lineage>
        <taxon>Bacteria</taxon>
        <taxon>Bacillati</taxon>
        <taxon>Actinomycetota</taxon>
        <taxon>Rubrobacteria</taxon>
        <taxon>Rubrobacterales</taxon>
        <taxon>Rubrobacteraceae</taxon>
        <taxon>environmental samples</taxon>
    </lineage>
</organism>
<name>A0A6J4RX95_9ACTN</name>
<feature type="region of interest" description="Disordered" evidence="1">
    <location>
        <begin position="1"/>
        <end position="37"/>
    </location>
</feature>